<gene>
    <name evidence="1" type="ORF">BN1723_009738</name>
</gene>
<name>A0A0G4KS62_VERLO</name>
<feature type="non-terminal residue" evidence="1">
    <location>
        <position position="1"/>
    </location>
</feature>
<evidence type="ECO:0000313" key="1">
    <source>
        <dbReference type="EMBL" id="CRK12491.1"/>
    </source>
</evidence>
<accession>A0A0G4KS62</accession>
<protein>
    <submittedName>
        <fullName evidence="1">Uncharacterized protein</fullName>
    </submittedName>
</protein>
<dbReference type="AlphaFoldDB" id="A0A0G4KS62"/>
<proteinExistence type="predicted"/>
<dbReference type="Proteomes" id="UP000045706">
    <property type="component" value="Unassembled WGS sequence"/>
</dbReference>
<sequence length="62" mass="7113">SILVEVLYSSFDPYIHGRIRDPKFTINNVSFYSQNAYEGLYEVGKPKSRKIIFVSSVVNAVR</sequence>
<evidence type="ECO:0000313" key="2">
    <source>
        <dbReference type="Proteomes" id="UP000045706"/>
    </source>
</evidence>
<reference evidence="2" key="1">
    <citation type="submission" date="2015-05" db="EMBL/GenBank/DDBJ databases">
        <authorList>
            <person name="Fogelqvist Johan"/>
        </authorList>
    </citation>
    <scope>NUCLEOTIDE SEQUENCE [LARGE SCALE GENOMIC DNA]</scope>
</reference>
<organism evidence="1 2">
    <name type="scientific">Verticillium longisporum</name>
    <name type="common">Verticillium dahliae var. longisporum</name>
    <dbReference type="NCBI Taxonomy" id="100787"/>
    <lineage>
        <taxon>Eukaryota</taxon>
        <taxon>Fungi</taxon>
        <taxon>Dikarya</taxon>
        <taxon>Ascomycota</taxon>
        <taxon>Pezizomycotina</taxon>
        <taxon>Sordariomycetes</taxon>
        <taxon>Hypocreomycetidae</taxon>
        <taxon>Glomerellales</taxon>
        <taxon>Plectosphaerellaceae</taxon>
        <taxon>Verticillium</taxon>
    </lineage>
</organism>
<dbReference type="EMBL" id="CVQI01003224">
    <property type="protein sequence ID" value="CRK12491.1"/>
    <property type="molecule type" value="Genomic_DNA"/>
</dbReference>
<feature type="non-terminal residue" evidence="1">
    <location>
        <position position="62"/>
    </location>
</feature>